<keyword evidence="4 10" id="KW-0732">Signal</keyword>
<dbReference type="GeneID" id="101569050"/>
<dbReference type="FunCoup" id="A0A6P3V8C1">
    <property type="interactions" value="31"/>
</dbReference>
<dbReference type="GO" id="GO:0030335">
    <property type="term" value="P:positive regulation of cell migration"/>
    <property type="evidence" value="ECO:0007669"/>
    <property type="project" value="TreeGrafter"/>
</dbReference>
<gene>
    <name evidence="12" type="primary">Plet1</name>
</gene>
<keyword evidence="5" id="KW-0221">Differentiation</keyword>
<evidence type="ECO:0000256" key="5">
    <source>
        <dbReference type="ARBA" id="ARBA00022782"/>
    </source>
</evidence>
<comment type="subcellular location">
    <subcellularLocation>
        <location evidence="1">Apical cell membrane</location>
    </subcellularLocation>
</comment>
<dbReference type="PANTHER" id="PTHR22527:SF2">
    <property type="entry name" value="PLACENTA-EXPRESSED TRANSCRIPT 1 PROTEIN"/>
    <property type="match status" value="1"/>
</dbReference>
<feature type="region of interest" description="Disordered" evidence="9">
    <location>
        <begin position="175"/>
        <end position="200"/>
    </location>
</feature>
<dbReference type="RefSeq" id="XP_012368175.1">
    <property type="nucleotide sequence ID" value="XM_012512721.2"/>
</dbReference>
<keyword evidence="7" id="KW-0325">Glycoprotein</keyword>
<dbReference type="OrthoDB" id="9446289at2759"/>
<reference evidence="12" key="1">
    <citation type="submission" date="2025-08" db="UniProtKB">
        <authorList>
            <consortium name="RefSeq"/>
        </authorList>
    </citation>
    <scope>IDENTIFICATION</scope>
</reference>
<keyword evidence="11" id="KW-1185">Reference proteome</keyword>
<evidence type="ECO:0000256" key="6">
    <source>
        <dbReference type="ARBA" id="ARBA00023136"/>
    </source>
</evidence>
<evidence type="ECO:0000256" key="7">
    <source>
        <dbReference type="ARBA" id="ARBA00023180"/>
    </source>
</evidence>
<keyword evidence="6" id="KW-0472">Membrane</keyword>
<dbReference type="CTD" id="349633"/>
<evidence type="ECO:0000256" key="2">
    <source>
        <dbReference type="ARBA" id="ARBA00014036"/>
    </source>
</evidence>
<dbReference type="InterPro" id="IPR026184">
    <property type="entry name" value="PLET1"/>
</dbReference>
<evidence type="ECO:0000313" key="12">
    <source>
        <dbReference type="RefSeq" id="XP_012368175.1"/>
    </source>
</evidence>
<dbReference type="GO" id="GO:0001953">
    <property type="term" value="P:negative regulation of cell-matrix adhesion"/>
    <property type="evidence" value="ECO:0007669"/>
    <property type="project" value="TreeGrafter"/>
</dbReference>
<dbReference type="PANTHER" id="PTHR22527">
    <property type="entry name" value="PLACENTA-EXPRESSED TRANSCRIPT 1 PROTEIN"/>
    <property type="match status" value="1"/>
</dbReference>
<dbReference type="AlphaFoldDB" id="A0A6P3V8C1"/>
<dbReference type="GO" id="GO:0030154">
    <property type="term" value="P:cell differentiation"/>
    <property type="evidence" value="ECO:0007669"/>
    <property type="project" value="UniProtKB-KW"/>
</dbReference>
<sequence length="263" mass="28729">MAGLRSVFLPLGLFLYLKLHLSSANFTNYSNNCTVFDKVFTTKIPGIEVKTEDFQGNTIYTIWVPVRDNFSMVLLQLVDKDNNSVGLCQGDEDCNGSALYHLTSAKDTFLKANCVLNSKDTADRLNIFLIDLNNSAVFVSQNLTRKVTTTTSTTRTSTNNLSTTVTMATTMSTAQTKTSTQTENTALTETSTQTENTSQTKTTAQTQNTAQIKTTAQTHNIAHTKTTAQTKTSTQNLAVRAFSSPIAGAIHILLVLLTSKLLF</sequence>
<keyword evidence="3" id="KW-1003">Cell membrane</keyword>
<evidence type="ECO:0000256" key="1">
    <source>
        <dbReference type="ARBA" id="ARBA00004221"/>
    </source>
</evidence>
<feature type="signal peptide" evidence="10">
    <location>
        <begin position="1"/>
        <end position="24"/>
    </location>
</feature>
<name>A0A6P3V8C1_OCTDE</name>
<proteinExistence type="predicted"/>
<evidence type="ECO:0000313" key="11">
    <source>
        <dbReference type="Proteomes" id="UP000515203"/>
    </source>
</evidence>
<evidence type="ECO:0000256" key="9">
    <source>
        <dbReference type="SAM" id="MobiDB-lite"/>
    </source>
</evidence>
<feature type="chain" id="PRO_5028438574" description="Placenta-expressed transcript 1 protein" evidence="10">
    <location>
        <begin position="25"/>
        <end position="263"/>
    </location>
</feature>
<dbReference type="Proteomes" id="UP000515203">
    <property type="component" value="Unplaced"/>
</dbReference>
<evidence type="ECO:0000256" key="10">
    <source>
        <dbReference type="SAM" id="SignalP"/>
    </source>
</evidence>
<evidence type="ECO:0000256" key="3">
    <source>
        <dbReference type="ARBA" id="ARBA00022475"/>
    </source>
</evidence>
<protein>
    <recommendedName>
        <fullName evidence="2">Placenta-expressed transcript 1 protein</fullName>
    </recommendedName>
</protein>
<organism evidence="11 12">
    <name type="scientific">Octodon degus</name>
    <name type="common">Degu</name>
    <name type="synonym">Sciurus degus</name>
    <dbReference type="NCBI Taxonomy" id="10160"/>
    <lineage>
        <taxon>Eukaryota</taxon>
        <taxon>Metazoa</taxon>
        <taxon>Chordata</taxon>
        <taxon>Craniata</taxon>
        <taxon>Vertebrata</taxon>
        <taxon>Euteleostomi</taxon>
        <taxon>Mammalia</taxon>
        <taxon>Eutheria</taxon>
        <taxon>Euarchontoglires</taxon>
        <taxon>Glires</taxon>
        <taxon>Rodentia</taxon>
        <taxon>Hystricomorpha</taxon>
        <taxon>Octodontidae</taxon>
        <taxon>Octodon</taxon>
    </lineage>
</organism>
<dbReference type="GO" id="GO:0016324">
    <property type="term" value="C:apical plasma membrane"/>
    <property type="evidence" value="ECO:0007669"/>
    <property type="project" value="UniProtKB-SubCell"/>
</dbReference>
<dbReference type="GO" id="GO:0035313">
    <property type="term" value="P:wound healing, spreading of epidermal cells"/>
    <property type="evidence" value="ECO:0007669"/>
    <property type="project" value="TreeGrafter"/>
</dbReference>
<dbReference type="GO" id="GO:0009897">
    <property type="term" value="C:external side of plasma membrane"/>
    <property type="evidence" value="ECO:0007669"/>
    <property type="project" value="TreeGrafter"/>
</dbReference>
<evidence type="ECO:0000256" key="8">
    <source>
        <dbReference type="ARBA" id="ARBA00024756"/>
    </source>
</evidence>
<dbReference type="InParanoid" id="A0A6P3V8C1"/>
<accession>A0A6P3V8C1</accession>
<comment type="function">
    <text evidence="8">Modulates leading keratinocyte migration and cellular adhesion to matrix proteins during a wound-healing response and promotes wound repair. May play a role during trichilemmal differentiation of the hair follicle.</text>
</comment>
<evidence type="ECO:0000256" key="4">
    <source>
        <dbReference type="ARBA" id="ARBA00022729"/>
    </source>
</evidence>